<proteinExistence type="inferred from homology"/>
<feature type="chain" id="PRO_5025094578" description="S-protein homolog" evidence="6">
    <location>
        <begin position="20"/>
        <end position="133"/>
    </location>
</feature>
<reference evidence="7 9" key="1">
    <citation type="journal article" date="2017" name="Nature">
        <title>The sunflower genome provides insights into oil metabolism, flowering and Asterid evolution.</title>
        <authorList>
            <person name="Badouin H."/>
            <person name="Gouzy J."/>
            <person name="Grassa C.J."/>
            <person name="Murat F."/>
            <person name="Staton S.E."/>
            <person name="Cottret L."/>
            <person name="Lelandais-Briere C."/>
            <person name="Owens G.L."/>
            <person name="Carrere S."/>
            <person name="Mayjonade B."/>
            <person name="Legrand L."/>
            <person name="Gill N."/>
            <person name="Kane N.C."/>
            <person name="Bowers J.E."/>
            <person name="Hubner S."/>
            <person name="Bellec A."/>
            <person name="Berard A."/>
            <person name="Berges H."/>
            <person name="Blanchet N."/>
            <person name="Boniface M.C."/>
            <person name="Brunel D."/>
            <person name="Catrice O."/>
            <person name="Chaidir N."/>
            <person name="Claudel C."/>
            <person name="Donnadieu C."/>
            <person name="Faraut T."/>
            <person name="Fievet G."/>
            <person name="Helmstetter N."/>
            <person name="King M."/>
            <person name="Knapp S.J."/>
            <person name="Lai Z."/>
            <person name="Le Paslier M.C."/>
            <person name="Lippi Y."/>
            <person name="Lorenzon L."/>
            <person name="Mandel J.R."/>
            <person name="Marage G."/>
            <person name="Marchand G."/>
            <person name="Marquand E."/>
            <person name="Bret-Mestries E."/>
            <person name="Morien E."/>
            <person name="Nambeesan S."/>
            <person name="Nguyen T."/>
            <person name="Pegot-Espagnet P."/>
            <person name="Pouilly N."/>
            <person name="Raftis F."/>
            <person name="Sallet E."/>
            <person name="Schiex T."/>
            <person name="Thomas J."/>
            <person name="Vandecasteele C."/>
            <person name="Vares D."/>
            <person name="Vear F."/>
            <person name="Vautrin S."/>
            <person name="Crespi M."/>
            <person name="Mangin B."/>
            <person name="Burke J.M."/>
            <person name="Salse J."/>
            <person name="Munos S."/>
            <person name="Vincourt P."/>
            <person name="Rieseberg L.H."/>
            <person name="Langlade N.B."/>
        </authorList>
    </citation>
    <scope>NUCLEOTIDE SEQUENCE [LARGE SCALE GENOMIC DNA]</scope>
    <source>
        <strain evidence="9">cv. SF193</strain>
        <tissue evidence="7">Leaves</tissue>
    </source>
</reference>
<evidence type="ECO:0000256" key="4">
    <source>
        <dbReference type="ARBA" id="ARBA00022525"/>
    </source>
</evidence>
<evidence type="ECO:0000256" key="5">
    <source>
        <dbReference type="ARBA" id="ARBA00022729"/>
    </source>
</evidence>
<comment type="similarity">
    <text evidence="2 6">Belongs to the plant self-incompatibility (S1) protein family.</text>
</comment>
<sequence length="133" mass="16144">MHLMRMLLATMMMLIVLRGRPVVHIQTEVNNLRFHCHSKDDDLGNGTRNAGEEYQIRFCLDVFGRLLFTCHFNWESKQREFYVYHQAPLTRTQPYCVRVWPNLECYWRVENDGFYIPQIFVPQPGDWVKRYWI</sequence>
<dbReference type="InterPro" id="IPR010264">
    <property type="entry name" value="Self-incomp_S1"/>
</dbReference>
<evidence type="ECO:0000313" key="8">
    <source>
        <dbReference type="EMBL" id="OTG15029.1"/>
    </source>
</evidence>
<dbReference type="AlphaFoldDB" id="A0A251TW83"/>
<reference evidence="8" key="2">
    <citation type="submission" date="2017-02" db="EMBL/GenBank/DDBJ databases">
        <title>Sunflower complete genome.</title>
        <authorList>
            <person name="Langlade N."/>
            <person name="Munos S."/>
        </authorList>
    </citation>
    <scope>NUCLEOTIDE SEQUENCE [LARGE SCALE GENOMIC DNA]</scope>
    <source>
        <tissue evidence="8">Leaves</tissue>
    </source>
</reference>
<accession>A0A251TW83</accession>
<dbReference type="Pfam" id="PF05938">
    <property type="entry name" value="Self-incomp_S1"/>
    <property type="match status" value="1"/>
</dbReference>
<dbReference type="GO" id="GO:0005576">
    <property type="term" value="C:extracellular region"/>
    <property type="evidence" value="ECO:0007669"/>
    <property type="project" value="UniProtKB-SubCell"/>
</dbReference>
<dbReference type="PANTHER" id="PTHR31232">
    <property type="match status" value="1"/>
</dbReference>
<feature type="signal peptide" evidence="6">
    <location>
        <begin position="1"/>
        <end position="19"/>
    </location>
</feature>
<keyword evidence="9" id="KW-1185">Reference proteome</keyword>
<keyword evidence="3 6" id="KW-0713">Self-incompatibility</keyword>
<dbReference type="Proteomes" id="UP000215914">
    <property type="component" value="Chromosome 9"/>
</dbReference>
<dbReference type="PANTHER" id="PTHR31232:SF155">
    <property type="entry name" value="PLANT SELF-INCOMPATIBILITY PROTEIN S1 FAMILY"/>
    <property type="match status" value="1"/>
</dbReference>
<comment type="subcellular location">
    <subcellularLocation>
        <location evidence="1 6">Secreted</location>
    </subcellularLocation>
</comment>
<reference evidence="7" key="3">
    <citation type="submission" date="2020-06" db="EMBL/GenBank/DDBJ databases">
        <title>Helianthus annuus Genome sequencing and assembly Release 2.</title>
        <authorList>
            <person name="Gouzy J."/>
            <person name="Langlade N."/>
            <person name="Munos S."/>
        </authorList>
    </citation>
    <scope>NUCLEOTIDE SEQUENCE</scope>
    <source>
        <tissue evidence="7">Leaves</tissue>
    </source>
</reference>
<name>A0A251TW83_HELAN</name>
<dbReference type="EMBL" id="MNCJ02000324">
    <property type="protein sequence ID" value="KAF5790756.1"/>
    <property type="molecule type" value="Genomic_DNA"/>
</dbReference>
<dbReference type="EMBL" id="CM007898">
    <property type="protein sequence ID" value="OTG15029.1"/>
    <property type="molecule type" value="Genomic_DNA"/>
</dbReference>
<evidence type="ECO:0000256" key="3">
    <source>
        <dbReference type="ARBA" id="ARBA00022471"/>
    </source>
</evidence>
<dbReference type="OMA" id="WESKQRE"/>
<gene>
    <name evidence="8" type="ORF">HannXRQ_Chr09g0255901</name>
    <name evidence="7" type="ORF">HanXRQr2_Chr09g0386901</name>
</gene>
<evidence type="ECO:0000313" key="9">
    <source>
        <dbReference type="Proteomes" id="UP000215914"/>
    </source>
</evidence>
<dbReference type="GO" id="GO:0060320">
    <property type="term" value="P:rejection of self pollen"/>
    <property type="evidence" value="ECO:0007669"/>
    <property type="project" value="UniProtKB-KW"/>
</dbReference>
<keyword evidence="5 6" id="KW-0732">Signal</keyword>
<protein>
    <recommendedName>
        <fullName evidence="6">S-protein homolog</fullName>
    </recommendedName>
</protein>
<keyword evidence="4 6" id="KW-0964">Secreted</keyword>
<evidence type="ECO:0000313" key="7">
    <source>
        <dbReference type="EMBL" id="KAF5790756.1"/>
    </source>
</evidence>
<organism evidence="8 9">
    <name type="scientific">Helianthus annuus</name>
    <name type="common">Common sunflower</name>
    <dbReference type="NCBI Taxonomy" id="4232"/>
    <lineage>
        <taxon>Eukaryota</taxon>
        <taxon>Viridiplantae</taxon>
        <taxon>Streptophyta</taxon>
        <taxon>Embryophyta</taxon>
        <taxon>Tracheophyta</taxon>
        <taxon>Spermatophyta</taxon>
        <taxon>Magnoliopsida</taxon>
        <taxon>eudicotyledons</taxon>
        <taxon>Gunneridae</taxon>
        <taxon>Pentapetalae</taxon>
        <taxon>asterids</taxon>
        <taxon>campanulids</taxon>
        <taxon>Asterales</taxon>
        <taxon>Asteraceae</taxon>
        <taxon>Asteroideae</taxon>
        <taxon>Heliantheae alliance</taxon>
        <taxon>Heliantheae</taxon>
        <taxon>Helianthus</taxon>
    </lineage>
</organism>
<evidence type="ECO:0000256" key="2">
    <source>
        <dbReference type="ARBA" id="ARBA00005581"/>
    </source>
</evidence>
<dbReference type="Gramene" id="mRNA:HanXRQr2_Chr09g0386901">
    <property type="protein sequence ID" value="CDS:HanXRQr2_Chr09g0386901.1"/>
    <property type="gene ID" value="HanXRQr2_Chr09g0386901"/>
</dbReference>
<evidence type="ECO:0000256" key="1">
    <source>
        <dbReference type="ARBA" id="ARBA00004613"/>
    </source>
</evidence>
<evidence type="ECO:0000256" key="6">
    <source>
        <dbReference type="RuleBase" id="RU367044"/>
    </source>
</evidence>
<dbReference type="InParanoid" id="A0A251TW83"/>